<sequence length="170" mass="19129">MDNEIHPIIELPTIVDIEASTDVLSIRTNAIKVVRVKEHFVVKIGYLISPLEAENMKFVAANSKVPVLKVHANFVDLETQKRYVVMDFVSGIDLQKLLLLFIPIEKTTVSKRIKQAINELRILPSPDYFGNLNGTPYIDGVLSTLDNDLIISGLFKDQKQMNQGILERLG</sequence>
<gene>
    <name evidence="1" type="ORF">PSALAMII_LOCUS9744</name>
</gene>
<dbReference type="Proteomes" id="UP001152649">
    <property type="component" value="Unassembled WGS sequence"/>
</dbReference>
<evidence type="ECO:0000313" key="2">
    <source>
        <dbReference type="Proteomes" id="UP001152649"/>
    </source>
</evidence>
<accession>A0A9W4NXU7</accession>
<keyword evidence="2" id="KW-1185">Reference proteome</keyword>
<dbReference type="AlphaFoldDB" id="A0A9W4NXU7"/>
<dbReference type="OrthoDB" id="4177236at2759"/>
<proteinExistence type="predicted"/>
<evidence type="ECO:0000313" key="1">
    <source>
        <dbReference type="EMBL" id="CAG8419933.1"/>
    </source>
</evidence>
<protein>
    <recommendedName>
        <fullName evidence="3">Aminoglycoside phosphotransferase domain-containing protein</fullName>
    </recommendedName>
</protein>
<evidence type="ECO:0008006" key="3">
    <source>
        <dbReference type="Google" id="ProtNLM"/>
    </source>
</evidence>
<name>A0A9W4NXU7_9EURO</name>
<reference evidence="1" key="1">
    <citation type="submission" date="2021-07" db="EMBL/GenBank/DDBJ databases">
        <authorList>
            <person name="Branca A.L. A."/>
        </authorList>
    </citation>
    <scope>NUCLEOTIDE SEQUENCE</scope>
</reference>
<comment type="caution">
    <text evidence="1">The sequence shown here is derived from an EMBL/GenBank/DDBJ whole genome shotgun (WGS) entry which is preliminary data.</text>
</comment>
<dbReference type="EMBL" id="CAJVPG010000440">
    <property type="protein sequence ID" value="CAG8419933.1"/>
    <property type="molecule type" value="Genomic_DNA"/>
</dbReference>
<organism evidence="1 2">
    <name type="scientific">Penicillium salamii</name>
    <dbReference type="NCBI Taxonomy" id="1612424"/>
    <lineage>
        <taxon>Eukaryota</taxon>
        <taxon>Fungi</taxon>
        <taxon>Dikarya</taxon>
        <taxon>Ascomycota</taxon>
        <taxon>Pezizomycotina</taxon>
        <taxon>Eurotiomycetes</taxon>
        <taxon>Eurotiomycetidae</taxon>
        <taxon>Eurotiales</taxon>
        <taxon>Aspergillaceae</taxon>
        <taxon>Penicillium</taxon>
    </lineage>
</organism>